<reference evidence="2 3" key="2">
    <citation type="submission" date="2019-08" db="EMBL/GenBank/DDBJ databases">
        <authorList>
            <person name="Henke P."/>
        </authorList>
    </citation>
    <scope>NUCLEOTIDE SEQUENCE [LARGE SCALE GENOMIC DNA]</scope>
    <source>
        <strain evidence="2">Phe10_nw2017</strain>
    </source>
</reference>
<keyword evidence="3" id="KW-1185">Reference proteome</keyword>
<name>A0A5C6M6H0_9PLAN</name>
<dbReference type="EMBL" id="SRHE01000184">
    <property type="protein sequence ID" value="TWW09763.1"/>
    <property type="molecule type" value="Genomic_DNA"/>
</dbReference>
<feature type="domain" description="RNA polymerase sigma-70 ECF-like HTH" evidence="1">
    <location>
        <begin position="16"/>
        <end position="220"/>
    </location>
</feature>
<accession>A0A5C6M6H0</accession>
<gene>
    <name evidence="2" type="ORF">E3A20_11080</name>
</gene>
<dbReference type="InterPro" id="IPR053812">
    <property type="entry name" value="HTH_Sigma70_ECF-like"/>
</dbReference>
<evidence type="ECO:0000259" key="1">
    <source>
        <dbReference type="Pfam" id="PF07638"/>
    </source>
</evidence>
<dbReference type="Proteomes" id="UP000321083">
    <property type="component" value="Unassembled WGS sequence"/>
</dbReference>
<reference evidence="2 3" key="1">
    <citation type="submission" date="2019-08" db="EMBL/GenBank/DDBJ databases">
        <title>100 year-old enigma solved: identification of Planctomyces bekefii, the type genus and species of the phylum Planctomycetes.</title>
        <authorList>
            <person name="Svetlana D.N."/>
            <person name="Overmann J."/>
        </authorList>
    </citation>
    <scope>NUCLEOTIDE SEQUENCE [LARGE SCALE GENOMIC DNA]</scope>
    <source>
        <strain evidence="2">Phe10_nw2017</strain>
    </source>
</reference>
<dbReference type="AlphaFoldDB" id="A0A5C6M6H0"/>
<proteinExistence type="predicted"/>
<dbReference type="Gene3D" id="1.10.1740.10">
    <property type="match status" value="1"/>
</dbReference>
<evidence type="ECO:0000313" key="2">
    <source>
        <dbReference type="EMBL" id="TWW09763.1"/>
    </source>
</evidence>
<evidence type="ECO:0000313" key="3">
    <source>
        <dbReference type="Proteomes" id="UP000321083"/>
    </source>
</evidence>
<protein>
    <recommendedName>
        <fullName evidence="1">RNA polymerase sigma-70 ECF-like HTH domain-containing protein</fullName>
    </recommendedName>
</protein>
<comment type="caution">
    <text evidence="2">The sequence shown here is derived from an EMBL/GenBank/DDBJ whole genome shotgun (WGS) entry which is preliminary data.</text>
</comment>
<dbReference type="Pfam" id="PF07638">
    <property type="entry name" value="Sigma70_ECF"/>
    <property type="match status" value="1"/>
</dbReference>
<sequence length="241" mass="27099">MPETAAGENSQSQSLNSISCMLEQIRQGDLSEREVLIDRLINRLYSDSNFAEISRLAYRRLGAAGARQGDEADVMQESMLVLYRRARRGSLDTVHRRERLFGLLRLIVANRARAFRRRAEAAKRGGDLQFVSLDQSPGDGSTICSLHSGPGDPDSQQDHERLELADLLQTLLERCEQEFPENLLIGRVFELLLEGCGSSEIRRETGASRSQLDAAIDAIRGVAKRAFGREWDELKQEFHGR</sequence>
<organism evidence="2 3">
    <name type="scientific">Planctomyces bekefii</name>
    <dbReference type="NCBI Taxonomy" id="1653850"/>
    <lineage>
        <taxon>Bacteria</taxon>
        <taxon>Pseudomonadati</taxon>
        <taxon>Planctomycetota</taxon>
        <taxon>Planctomycetia</taxon>
        <taxon>Planctomycetales</taxon>
        <taxon>Planctomycetaceae</taxon>
        <taxon>Planctomyces</taxon>
    </lineage>
</organism>